<dbReference type="Gene3D" id="1.10.287.130">
    <property type="match status" value="1"/>
</dbReference>
<dbReference type="RefSeq" id="WP_023394082.1">
    <property type="nucleotide sequence ID" value="NZ_ASGZ01000026.1"/>
</dbReference>
<keyword evidence="3" id="KW-0808">Transferase</keyword>
<dbReference type="SMART" id="SM00091">
    <property type="entry name" value="PAS"/>
    <property type="match status" value="3"/>
</dbReference>
<evidence type="ECO:0000256" key="5">
    <source>
        <dbReference type="ARBA" id="ARBA00023012"/>
    </source>
</evidence>
<evidence type="ECO:0000256" key="6">
    <source>
        <dbReference type="SAM" id="MobiDB-lite"/>
    </source>
</evidence>
<dbReference type="InterPro" id="IPR003661">
    <property type="entry name" value="HisK_dim/P_dom"/>
</dbReference>
<dbReference type="InterPro" id="IPR035965">
    <property type="entry name" value="PAS-like_dom_sf"/>
</dbReference>
<dbReference type="CDD" id="cd00075">
    <property type="entry name" value="HATPase"/>
    <property type="match status" value="1"/>
</dbReference>
<dbReference type="PROSITE" id="PS50109">
    <property type="entry name" value="HIS_KIN"/>
    <property type="match status" value="1"/>
</dbReference>
<dbReference type="InterPro" id="IPR013656">
    <property type="entry name" value="PAS_4"/>
</dbReference>
<feature type="domain" description="PAS" evidence="8">
    <location>
        <begin position="371"/>
        <end position="440"/>
    </location>
</feature>
<accession>V4HL72</accession>
<evidence type="ECO:0000259" key="8">
    <source>
        <dbReference type="PROSITE" id="PS50112"/>
    </source>
</evidence>
<dbReference type="OrthoDB" id="230688at2157"/>
<dbReference type="eggNOG" id="arCOG02387">
    <property type="taxonomic scope" value="Archaea"/>
</dbReference>
<dbReference type="AlphaFoldDB" id="V4HL72"/>
<dbReference type="Pfam" id="PF00989">
    <property type="entry name" value="PAS"/>
    <property type="match status" value="1"/>
</dbReference>
<feature type="domain" description="PAC" evidence="9">
    <location>
        <begin position="443"/>
        <end position="500"/>
    </location>
</feature>
<dbReference type="Pfam" id="PF13185">
    <property type="entry name" value="GAF_2"/>
    <property type="match status" value="1"/>
</dbReference>
<keyword evidence="4 10" id="KW-0418">Kinase</keyword>
<dbReference type="EC" id="2.7.13.3" evidence="2"/>
<sequence length="856" mass="92615">MTERTGPLRLLFVGVADAVAEGVTAALDRRVESTRVDAGADPAGVDPREYDCVVVAADAPTAWTERDAARGDGTSVPHVRVDGDEAAGADTETGAADRLAARVRAVTSVSREHRRSVERSAEDAHAVDADWRVVVWNSAVADRLDRPAASVLGEVVWEAFPELVGTRFEAEYRRAMGNGEARTVEARPVGFDVRVESRAYPDESGLTIYTRNAEEGRERARRLDRYEAAVEAIRDPVFVVDEERHVVFANASVRDTAPSDGDDDAGADDGNRSVRDLLGDAGERVEWAVDAALDAAGTIRAEGFDRQVVVTGAGGESGSGDGSGAAAGGADGRRSVEYRVTPFTSRGRAYALVAGRDVTERERERERTRTVAERFGTLTAAMPTPVVGVNAEGEVTLWNDAAEDTFGWSRSEVLGEFNPIVPESERADFEVNRRRLLDGERIDGQEVRRRARDGETLDLRLWGAPVRDGDGAGSDAPGTEVLAVFEDLTEQKHYHRRLRALQRATGGLNVASTRQEVADRAVEAAVEVLDMELTGLYGYDPEANALVPVASGAGTDETFDELPTFEAGEGLVWAAFEDGTPRVYEDVSAVEGRYNTDTPVRAELIVPLGEHGVLMTGSTDTRAFDETEVTMFRSLAAAVEAALTRADREQQLTRQNERLEEFSRVVAHDLRNPISVAEGFLELARETGDPDHFERVERALDRMARLVDDLLVLARRGDADRESEPVELTAAAREAWKHVETGAATLDADDLPSVTGDESRFVQLFENLFRNAVEHGGDGVTVRAGALDGGGFYVADDGAGIPDDDRDRVFEQGYTTRQDGTGFGLSIVETIAAAHDLRVAATEAADGGARFEFRPS</sequence>
<dbReference type="SMART" id="SM00388">
    <property type="entry name" value="HisKA"/>
    <property type="match status" value="1"/>
</dbReference>
<dbReference type="Proteomes" id="UP000017840">
    <property type="component" value="Unassembled WGS sequence"/>
</dbReference>
<proteinExistence type="predicted"/>
<comment type="caution">
    <text evidence="10">The sequence shown here is derived from an EMBL/GenBank/DDBJ whole genome shotgun (WGS) entry which is preliminary data.</text>
</comment>
<evidence type="ECO:0000259" key="7">
    <source>
        <dbReference type="PROSITE" id="PS50109"/>
    </source>
</evidence>
<feature type="region of interest" description="Disordered" evidence="6">
    <location>
        <begin position="254"/>
        <end position="274"/>
    </location>
</feature>
<feature type="region of interest" description="Disordered" evidence="6">
    <location>
        <begin position="313"/>
        <end position="333"/>
    </location>
</feature>
<dbReference type="PROSITE" id="PS50113">
    <property type="entry name" value="PAC"/>
    <property type="match status" value="1"/>
</dbReference>
<evidence type="ECO:0000256" key="4">
    <source>
        <dbReference type="ARBA" id="ARBA00022777"/>
    </source>
</evidence>
<feature type="compositionally biased region" description="Gly residues" evidence="6">
    <location>
        <begin position="313"/>
        <end position="330"/>
    </location>
</feature>
<dbReference type="GO" id="GO:0006355">
    <property type="term" value="P:regulation of DNA-templated transcription"/>
    <property type="evidence" value="ECO:0007669"/>
    <property type="project" value="InterPro"/>
</dbReference>
<dbReference type="SUPFAM" id="SSF55874">
    <property type="entry name" value="ATPase domain of HSP90 chaperone/DNA topoisomerase II/histidine kinase"/>
    <property type="match status" value="1"/>
</dbReference>
<dbReference type="InterPro" id="IPR013767">
    <property type="entry name" value="PAS_fold"/>
</dbReference>
<dbReference type="SUPFAM" id="SSF55781">
    <property type="entry name" value="GAF domain-like"/>
    <property type="match status" value="1"/>
</dbReference>
<dbReference type="PATRIC" id="fig|1324957.4.peg.1512"/>
<dbReference type="Gene3D" id="3.30.450.20">
    <property type="entry name" value="PAS domain"/>
    <property type="match status" value="3"/>
</dbReference>
<name>V4HL72_9EURY</name>
<gene>
    <name evidence="10" type="ORF">K933_07483</name>
</gene>
<dbReference type="InterPro" id="IPR036097">
    <property type="entry name" value="HisK_dim/P_sf"/>
</dbReference>
<dbReference type="PANTHER" id="PTHR43711:SF1">
    <property type="entry name" value="HISTIDINE KINASE 1"/>
    <property type="match status" value="1"/>
</dbReference>
<dbReference type="EMBL" id="ASGZ01000026">
    <property type="protein sequence ID" value="ESP88674.1"/>
    <property type="molecule type" value="Genomic_DNA"/>
</dbReference>
<dbReference type="eggNOG" id="arCOG02333">
    <property type="taxonomic scope" value="Archaea"/>
</dbReference>
<dbReference type="Pfam" id="PF00512">
    <property type="entry name" value="HisKA"/>
    <property type="match status" value="1"/>
</dbReference>
<keyword evidence="5" id="KW-0902">Two-component regulatory system</keyword>
<keyword evidence="11" id="KW-1185">Reference proteome</keyword>
<dbReference type="GO" id="GO:0000155">
    <property type="term" value="F:phosphorelay sensor kinase activity"/>
    <property type="evidence" value="ECO:0007669"/>
    <property type="project" value="InterPro"/>
</dbReference>
<feature type="domain" description="Histidine kinase" evidence="7">
    <location>
        <begin position="665"/>
        <end position="856"/>
    </location>
</feature>
<evidence type="ECO:0000256" key="2">
    <source>
        <dbReference type="ARBA" id="ARBA00012438"/>
    </source>
</evidence>
<dbReference type="SMART" id="SM00387">
    <property type="entry name" value="HATPase_c"/>
    <property type="match status" value="1"/>
</dbReference>
<dbReference type="CDD" id="cd00130">
    <property type="entry name" value="PAS"/>
    <property type="match status" value="2"/>
</dbReference>
<dbReference type="NCBIfam" id="TIGR00229">
    <property type="entry name" value="sensory_box"/>
    <property type="match status" value="1"/>
</dbReference>
<evidence type="ECO:0000256" key="1">
    <source>
        <dbReference type="ARBA" id="ARBA00000085"/>
    </source>
</evidence>
<dbReference type="SUPFAM" id="SSF47384">
    <property type="entry name" value="Homodimeric domain of signal transducing histidine kinase"/>
    <property type="match status" value="1"/>
</dbReference>
<dbReference type="CDD" id="cd00082">
    <property type="entry name" value="HisKA"/>
    <property type="match status" value="1"/>
</dbReference>
<dbReference type="Gene3D" id="3.30.450.40">
    <property type="match status" value="1"/>
</dbReference>
<dbReference type="InterPro" id="IPR000014">
    <property type="entry name" value="PAS"/>
</dbReference>
<dbReference type="InterPro" id="IPR036890">
    <property type="entry name" value="HATPase_C_sf"/>
</dbReference>
<protein>
    <recommendedName>
        <fullName evidence="2">histidine kinase</fullName>
        <ecNumber evidence="2">2.7.13.3</ecNumber>
    </recommendedName>
</protein>
<evidence type="ECO:0000313" key="11">
    <source>
        <dbReference type="Proteomes" id="UP000017840"/>
    </source>
</evidence>
<dbReference type="SMART" id="SM00065">
    <property type="entry name" value="GAF"/>
    <property type="match status" value="1"/>
</dbReference>
<dbReference type="PROSITE" id="PS50112">
    <property type="entry name" value="PAS"/>
    <property type="match status" value="1"/>
</dbReference>
<dbReference type="PANTHER" id="PTHR43711">
    <property type="entry name" value="TWO-COMPONENT HISTIDINE KINASE"/>
    <property type="match status" value="1"/>
</dbReference>
<dbReference type="InterPro" id="IPR003018">
    <property type="entry name" value="GAF"/>
</dbReference>
<dbReference type="Pfam" id="PF13188">
    <property type="entry name" value="PAS_8"/>
    <property type="match status" value="1"/>
</dbReference>
<evidence type="ECO:0000256" key="3">
    <source>
        <dbReference type="ARBA" id="ARBA00022679"/>
    </source>
</evidence>
<dbReference type="STRING" id="1324957.K933_07483"/>
<dbReference type="Gene3D" id="3.30.565.10">
    <property type="entry name" value="Histidine kinase-like ATPase, C-terminal domain"/>
    <property type="match status" value="1"/>
</dbReference>
<dbReference type="InterPro" id="IPR000700">
    <property type="entry name" value="PAS-assoc_C"/>
</dbReference>
<dbReference type="InterPro" id="IPR050736">
    <property type="entry name" value="Sensor_HK_Regulatory"/>
</dbReference>
<organism evidence="10 11">
    <name type="scientific">Candidatus Halobonum tyrrellensis G22</name>
    <dbReference type="NCBI Taxonomy" id="1324957"/>
    <lineage>
        <taxon>Archaea</taxon>
        <taxon>Methanobacteriati</taxon>
        <taxon>Methanobacteriota</taxon>
        <taxon>Stenosarchaea group</taxon>
        <taxon>Halobacteria</taxon>
        <taxon>Halobacteriales</taxon>
        <taxon>Haloferacaceae</taxon>
        <taxon>Candidatus Halobonum</taxon>
    </lineage>
</organism>
<dbReference type="Pfam" id="PF08448">
    <property type="entry name" value="PAS_4"/>
    <property type="match status" value="1"/>
</dbReference>
<dbReference type="SUPFAM" id="SSF55785">
    <property type="entry name" value="PYP-like sensor domain (PAS domain)"/>
    <property type="match status" value="2"/>
</dbReference>
<evidence type="ECO:0000313" key="10">
    <source>
        <dbReference type="EMBL" id="ESP88674.1"/>
    </source>
</evidence>
<reference evidence="10 11" key="1">
    <citation type="journal article" date="2013" name="Genome Announc.">
        <title>Draft Genome Sequence of 'Candidatus Halobonum tyrrellensis' Strain G22, Isolated from the Hypersaline Waters of Lake Tyrrell, Australia.</title>
        <authorList>
            <person name="Ugalde J.A."/>
            <person name="Narasingarao P."/>
            <person name="Kuo S."/>
            <person name="Podell S."/>
            <person name="Allen E.E."/>
        </authorList>
    </citation>
    <scope>NUCLEOTIDE SEQUENCE [LARGE SCALE GENOMIC DNA]</scope>
    <source>
        <strain evidence="10 11">G22</strain>
    </source>
</reference>
<comment type="catalytic activity">
    <reaction evidence="1">
        <text>ATP + protein L-histidine = ADP + protein N-phospho-L-histidine.</text>
        <dbReference type="EC" id="2.7.13.3"/>
    </reaction>
</comment>
<dbReference type="InterPro" id="IPR005467">
    <property type="entry name" value="His_kinase_dom"/>
</dbReference>
<evidence type="ECO:0000259" key="9">
    <source>
        <dbReference type="PROSITE" id="PS50113"/>
    </source>
</evidence>
<dbReference type="InterPro" id="IPR003594">
    <property type="entry name" value="HATPase_dom"/>
</dbReference>
<dbReference type="Pfam" id="PF02518">
    <property type="entry name" value="HATPase_c"/>
    <property type="match status" value="1"/>
</dbReference>
<dbReference type="InterPro" id="IPR029016">
    <property type="entry name" value="GAF-like_dom_sf"/>
</dbReference>